<dbReference type="GO" id="GO:0005886">
    <property type="term" value="C:plasma membrane"/>
    <property type="evidence" value="ECO:0007669"/>
    <property type="project" value="TreeGrafter"/>
</dbReference>
<dbReference type="AlphaFoldDB" id="A0A024VQU0"/>
<dbReference type="InterPro" id="IPR005045">
    <property type="entry name" value="CDC50/LEM3_fam"/>
</dbReference>
<evidence type="ECO:0000256" key="3">
    <source>
        <dbReference type="ARBA" id="ARBA00022692"/>
    </source>
</evidence>
<comment type="subcellular location">
    <subcellularLocation>
        <location evidence="1">Membrane</location>
        <topology evidence="1">Multi-pass membrane protein</topology>
    </subcellularLocation>
</comment>
<name>A0A024VQU0_PLAFA</name>
<protein>
    <recommendedName>
        <fullName evidence="10">LEM3/CDC50 family protein</fullName>
    </recommendedName>
</protein>
<sequence>MSDNKCEENDDFSLISVNYNACENLYNSIRNKKCVDVAVHGKVLDDDYDRNKSRIKNKKNVSFEEKLYSDIEKKKEKFDDLSSHKSDHINISMMDKKRTDTFLRRKRSFIFNDYKYNEFMNAFKQQELKNFKNFHYLYKWKIAVSILLILSITFFLIGSYIYYESLNVIEININYNTGDDYKIINIPKDMKKPVYVYYKISNFYINFKTFLSDESHSLVNEKKCSYIRTYADIYKYRCINNIQTLPEVYDDMNIDKIPKKKKKNQKCHISDLKPEEANKKIFPCGLVSAAIFNDKIALSKNSVNYDIDKFPILHYFDFLTYMKKHKQFLSKNSVNYDIDKFPILHYFDFLTYMKKHKQFTNYKIWINTFSPEYKNWFHSPMTSSFIKPYGVINEDLEAGDDYKLTFLQNVWPADEWNAKKSFQLVSLRSIGNSSFKLAYAFFLLSLLYFIMIIFILVLVKCKYYKLGKTLTYCKLSMNKNIEKMNSRKKTNIQNINKKINSMQLEIMHKASSDPNNLAGADHSQKLCFCPLH</sequence>
<evidence type="ECO:0000256" key="7">
    <source>
        <dbReference type="SAM" id="Phobius"/>
    </source>
</evidence>
<accession>A0A024VQU0</accession>
<gene>
    <name evidence="8" type="ORF">PFFCH_01987</name>
</gene>
<evidence type="ECO:0000256" key="5">
    <source>
        <dbReference type="ARBA" id="ARBA00023136"/>
    </source>
</evidence>
<keyword evidence="3 7" id="KW-0812">Transmembrane</keyword>
<keyword evidence="4 7" id="KW-1133">Transmembrane helix</keyword>
<reference evidence="8 9" key="2">
    <citation type="submission" date="2013-02" db="EMBL/GenBank/DDBJ databases">
        <title>The Genome Sequence of Plasmodium falciparum FCH/4.</title>
        <authorList>
            <consortium name="The Broad Institute Genome Sequencing Platform"/>
            <consortium name="The Broad Institute Genome Sequencing Center for Infectious Disease"/>
            <person name="Neafsey D."/>
            <person name="Cheeseman I."/>
            <person name="Volkman S."/>
            <person name="Adams J."/>
            <person name="Walker B."/>
            <person name="Young S.K."/>
            <person name="Zeng Q."/>
            <person name="Gargeya S."/>
            <person name="Fitzgerald M."/>
            <person name="Haas B."/>
            <person name="Abouelleil A."/>
            <person name="Alvarado L."/>
            <person name="Arachchi H.M."/>
            <person name="Berlin A.M."/>
            <person name="Chapman S.B."/>
            <person name="Dewar J."/>
            <person name="Goldberg J."/>
            <person name="Griggs A."/>
            <person name="Gujja S."/>
            <person name="Hansen M."/>
            <person name="Howarth C."/>
            <person name="Imamovic A."/>
            <person name="Larimer J."/>
            <person name="McCowan C."/>
            <person name="Murphy C."/>
            <person name="Neiman D."/>
            <person name="Pearson M."/>
            <person name="Priest M."/>
            <person name="Roberts A."/>
            <person name="Saif S."/>
            <person name="Shea T."/>
            <person name="Sisk P."/>
            <person name="Sykes S."/>
            <person name="Wortman J."/>
            <person name="Nusbaum C."/>
            <person name="Birren B."/>
        </authorList>
    </citation>
    <scope>NUCLEOTIDE SEQUENCE [LARGE SCALE GENOMIC DNA]</scope>
    <source>
        <strain evidence="8 9">FCH/4</strain>
    </source>
</reference>
<keyword evidence="5 7" id="KW-0472">Membrane</keyword>
<reference evidence="8 9" key="1">
    <citation type="submission" date="2013-02" db="EMBL/GenBank/DDBJ databases">
        <title>The Genome Annotation of Plasmodium falciparum FCH/4.</title>
        <authorList>
            <consortium name="The Broad Institute Genome Sequencing Platform"/>
            <consortium name="The Broad Institute Genome Sequencing Center for Infectious Disease"/>
            <person name="Neafsey D."/>
            <person name="Hoffman S."/>
            <person name="Volkman S."/>
            <person name="Rosenthal P."/>
            <person name="Walker B."/>
            <person name="Young S.K."/>
            <person name="Zeng Q."/>
            <person name="Gargeya S."/>
            <person name="Fitzgerald M."/>
            <person name="Haas B."/>
            <person name="Abouelleil A."/>
            <person name="Allen A.W."/>
            <person name="Alvarado L."/>
            <person name="Arachchi H.M."/>
            <person name="Berlin A.M."/>
            <person name="Chapman S.B."/>
            <person name="Gainer-Dewar J."/>
            <person name="Goldberg J."/>
            <person name="Griggs A."/>
            <person name="Gujja S."/>
            <person name="Hansen M."/>
            <person name="Howarth C."/>
            <person name="Imamovic A."/>
            <person name="Ireland A."/>
            <person name="Larimer J."/>
            <person name="McCowan C."/>
            <person name="Murphy C."/>
            <person name="Pearson M."/>
            <person name="Poon T.W."/>
            <person name="Priest M."/>
            <person name="Roberts A."/>
            <person name="Saif S."/>
            <person name="Shea T."/>
            <person name="Sisk P."/>
            <person name="Sykes S."/>
            <person name="Wortman J."/>
            <person name="Nusbaum C."/>
            <person name="Birren B."/>
        </authorList>
    </citation>
    <scope>NUCLEOTIDE SEQUENCE [LARGE SCALE GENOMIC DNA]</scope>
    <source>
        <strain evidence="8 9">FCH/4</strain>
    </source>
</reference>
<organism evidence="8 9">
    <name type="scientific">Plasmodium falciparum FCH/4</name>
    <dbReference type="NCBI Taxonomy" id="1036724"/>
    <lineage>
        <taxon>Eukaryota</taxon>
        <taxon>Sar</taxon>
        <taxon>Alveolata</taxon>
        <taxon>Apicomplexa</taxon>
        <taxon>Aconoidasida</taxon>
        <taxon>Haemosporida</taxon>
        <taxon>Plasmodiidae</taxon>
        <taxon>Plasmodium</taxon>
        <taxon>Plasmodium (Laverania)</taxon>
    </lineage>
</organism>
<proteinExistence type="inferred from homology"/>
<feature type="transmembrane region" description="Helical" evidence="7">
    <location>
        <begin position="142"/>
        <end position="163"/>
    </location>
</feature>
<dbReference type="EMBL" id="KI927901">
    <property type="protein sequence ID" value="ETW30575.1"/>
    <property type="molecule type" value="Genomic_DNA"/>
</dbReference>
<evidence type="ECO:0000256" key="6">
    <source>
        <dbReference type="SAM" id="Coils"/>
    </source>
</evidence>
<dbReference type="PANTHER" id="PTHR10926:SF0">
    <property type="entry name" value="CDC50, ISOFORM A"/>
    <property type="match status" value="1"/>
</dbReference>
<dbReference type="Pfam" id="PF03381">
    <property type="entry name" value="CDC50"/>
    <property type="match status" value="1"/>
</dbReference>
<dbReference type="PANTHER" id="PTHR10926">
    <property type="entry name" value="CELL CYCLE CONTROL PROTEIN 50"/>
    <property type="match status" value="1"/>
</dbReference>
<feature type="coiled-coil region" evidence="6">
    <location>
        <begin position="478"/>
        <end position="505"/>
    </location>
</feature>
<dbReference type="OrthoDB" id="340608at2759"/>
<evidence type="ECO:0000256" key="1">
    <source>
        <dbReference type="ARBA" id="ARBA00004141"/>
    </source>
</evidence>
<keyword evidence="6" id="KW-0175">Coiled coil</keyword>
<dbReference type="Proteomes" id="UP000030656">
    <property type="component" value="Unassembled WGS sequence"/>
</dbReference>
<dbReference type="GO" id="GO:0005783">
    <property type="term" value="C:endoplasmic reticulum"/>
    <property type="evidence" value="ECO:0007669"/>
    <property type="project" value="TreeGrafter"/>
</dbReference>
<dbReference type="GO" id="GO:0005794">
    <property type="term" value="C:Golgi apparatus"/>
    <property type="evidence" value="ECO:0007669"/>
    <property type="project" value="TreeGrafter"/>
</dbReference>
<feature type="transmembrane region" description="Helical" evidence="7">
    <location>
        <begin position="437"/>
        <end position="459"/>
    </location>
</feature>
<evidence type="ECO:0000256" key="2">
    <source>
        <dbReference type="ARBA" id="ARBA00009457"/>
    </source>
</evidence>
<evidence type="ECO:0008006" key="10">
    <source>
        <dbReference type="Google" id="ProtNLM"/>
    </source>
</evidence>
<comment type="similarity">
    <text evidence="2">Belongs to the CDC50/LEM3 family.</text>
</comment>
<evidence type="ECO:0000313" key="9">
    <source>
        <dbReference type="Proteomes" id="UP000030656"/>
    </source>
</evidence>
<evidence type="ECO:0000256" key="4">
    <source>
        <dbReference type="ARBA" id="ARBA00022989"/>
    </source>
</evidence>
<evidence type="ECO:0000313" key="8">
    <source>
        <dbReference type="EMBL" id="ETW30575.1"/>
    </source>
</evidence>